<evidence type="ECO:0000256" key="1">
    <source>
        <dbReference type="ARBA" id="ARBA00001947"/>
    </source>
</evidence>
<dbReference type="Pfam" id="PF01551">
    <property type="entry name" value="Peptidase_M23"/>
    <property type="match status" value="1"/>
</dbReference>
<evidence type="ECO:0000259" key="8">
    <source>
        <dbReference type="PROSITE" id="PS51782"/>
    </source>
</evidence>
<reference evidence="9 10" key="1">
    <citation type="journal article" date="2017" name="Water Res.">
        <title>Comammox in drinking water systems.</title>
        <authorList>
            <person name="Wang Y."/>
            <person name="Ma L."/>
            <person name="Mao Y."/>
            <person name="Jiang X."/>
            <person name="Xia Y."/>
            <person name="Yu K."/>
            <person name="Li B."/>
            <person name="Zhang T."/>
        </authorList>
    </citation>
    <scope>NUCLEOTIDE SEQUENCE [LARGE SCALE GENOMIC DNA]</scope>
    <source>
        <strain evidence="9">SG_bin8</strain>
    </source>
</reference>
<evidence type="ECO:0000256" key="6">
    <source>
        <dbReference type="ARBA" id="ARBA00023049"/>
    </source>
</evidence>
<dbReference type="GO" id="GO:0006508">
    <property type="term" value="P:proteolysis"/>
    <property type="evidence" value="ECO:0007669"/>
    <property type="project" value="UniProtKB-KW"/>
</dbReference>
<evidence type="ECO:0000256" key="2">
    <source>
        <dbReference type="ARBA" id="ARBA00022670"/>
    </source>
</evidence>
<dbReference type="GO" id="GO:0046872">
    <property type="term" value="F:metal ion binding"/>
    <property type="evidence" value="ECO:0007669"/>
    <property type="project" value="UniProtKB-KW"/>
</dbReference>
<evidence type="ECO:0000256" key="3">
    <source>
        <dbReference type="ARBA" id="ARBA00022723"/>
    </source>
</evidence>
<dbReference type="PANTHER" id="PTHR21666:SF288">
    <property type="entry name" value="CELL DIVISION PROTEIN YTFB"/>
    <property type="match status" value="1"/>
</dbReference>
<protein>
    <recommendedName>
        <fullName evidence="8">LysM domain-containing protein</fullName>
    </recommendedName>
</protein>
<dbReference type="InterPro" id="IPR018392">
    <property type="entry name" value="LysM"/>
</dbReference>
<evidence type="ECO:0000313" key="9">
    <source>
        <dbReference type="EMBL" id="OQW53380.1"/>
    </source>
</evidence>
<evidence type="ECO:0000256" key="7">
    <source>
        <dbReference type="SAM" id="Phobius"/>
    </source>
</evidence>
<dbReference type="PROSITE" id="PS51782">
    <property type="entry name" value="LYSM"/>
    <property type="match status" value="1"/>
</dbReference>
<dbReference type="Gene3D" id="2.70.70.10">
    <property type="entry name" value="Glucose Permease (Domain IIA)"/>
    <property type="match status" value="1"/>
</dbReference>
<dbReference type="InterPro" id="IPR011055">
    <property type="entry name" value="Dup_hybrid_motif"/>
</dbReference>
<dbReference type="InterPro" id="IPR050570">
    <property type="entry name" value="Cell_wall_metabolism_enzyme"/>
</dbReference>
<keyword evidence="4" id="KW-0378">Hydrolase</keyword>
<dbReference type="SUPFAM" id="SSF51261">
    <property type="entry name" value="Duplicated hybrid motif"/>
    <property type="match status" value="1"/>
</dbReference>
<keyword evidence="3" id="KW-0479">Metal-binding</keyword>
<dbReference type="CDD" id="cd12797">
    <property type="entry name" value="M23_peptidase"/>
    <property type="match status" value="1"/>
</dbReference>
<keyword evidence="7" id="KW-0812">Transmembrane</keyword>
<evidence type="ECO:0000256" key="4">
    <source>
        <dbReference type="ARBA" id="ARBA00022801"/>
    </source>
</evidence>
<feature type="transmembrane region" description="Helical" evidence="7">
    <location>
        <begin position="29"/>
        <end position="52"/>
    </location>
</feature>
<dbReference type="STRING" id="1827387.A4S15_05145"/>
<dbReference type="Proteomes" id="UP000192872">
    <property type="component" value="Unassembled WGS sequence"/>
</dbReference>
<proteinExistence type="predicted"/>
<gene>
    <name evidence="9" type="ORF">A4S15_05145</name>
</gene>
<keyword evidence="7" id="KW-0472">Membrane</keyword>
<dbReference type="CDD" id="cd00118">
    <property type="entry name" value="LysM"/>
    <property type="match status" value="1"/>
</dbReference>
<accession>A0A1W9I187</accession>
<dbReference type="GO" id="GO:0004222">
    <property type="term" value="F:metalloendopeptidase activity"/>
    <property type="evidence" value="ECO:0007669"/>
    <property type="project" value="TreeGrafter"/>
</dbReference>
<dbReference type="PANTHER" id="PTHR21666">
    <property type="entry name" value="PEPTIDASE-RELATED"/>
    <property type="match status" value="1"/>
</dbReference>
<comment type="cofactor">
    <cofactor evidence="1">
        <name>Zn(2+)</name>
        <dbReference type="ChEBI" id="CHEBI:29105"/>
    </cofactor>
</comment>
<keyword evidence="2" id="KW-0645">Protease</keyword>
<evidence type="ECO:0000256" key="5">
    <source>
        <dbReference type="ARBA" id="ARBA00022833"/>
    </source>
</evidence>
<dbReference type="EMBL" id="LWDL01000009">
    <property type="protein sequence ID" value="OQW53380.1"/>
    <property type="molecule type" value="Genomic_DNA"/>
</dbReference>
<sequence>MLDLGQEPALSITGVDHAPRDTLQISLRWLAGIIITALAGTTLMGGALLAAVEGTTRFASDPSLADLRELVARSTGTPASRKGDRLPPRVEVAQTRKLVQIATATLQGNREIIRTKPFARVTSPLTLQKSAISNSIPAFNPTRIFAEAGQPIRFVPAPENDGDAEMVVTARPLIEAIGAFAEEDQFSEQQVGALVLRTLIAGASTATRLAADATAAENLLSAGPLLSLRSTSDRTEGQDERTRIVEQNITAVEKRQGNATNAAGTAAGSTASDEIVYTVKRGDSLASILVDYGATLQESRQIIEQIAKNFRVSDLKEGFRLHMVTAPADVTSQRKSIARLAIVQERRVMAAAALTDLGQYAAISLSIDALEDQAGAAKEEEEEDVETEIVTSTPTLFESIYQTALNNQVPRQLIDELIKVYAYDVDFQRRARPGDSLDVFYAADEETGGTPGLDEILYTALTINGETRRYFKFRPSDESVIDFYDERGRSSKKFLLRTLVNGAALRSGYGFRRHPVLGYSRLHTGVDWAARYGSPVASAGAGTVLKAEWTAGYGRRVEVQHSNGYVTSYSHLSAFARNVQKGSRVTQGQIIGFLGSSGLSTGPHLHYEVIVNGSFVDPLRIRVPRGRVLEGRTLAEFDRERDKVEQMMRKAQGSQLARIVN</sequence>
<dbReference type="AlphaFoldDB" id="A0A1W9I187"/>
<evidence type="ECO:0000313" key="10">
    <source>
        <dbReference type="Proteomes" id="UP000192872"/>
    </source>
</evidence>
<dbReference type="Gene3D" id="3.10.450.350">
    <property type="match status" value="1"/>
</dbReference>
<name>A0A1W9I187_9HYPH</name>
<keyword evidence="5" id="KW-0862">Zinc</keyword>
<comment type="caution">
    <text evidence="9">The sequence shown here is derived from an EMBL/GenBank/DDBJ whole genome shotgun (WGS) entry which is preliminary data.</text>
</comment>
<keyword evidence="7" id="KW-1133">Transmembrane helix</keyword>
<keyword evidence="6" id="KW-0482">Metalloprotease</keyword>
<dbReference type="InterPro" id="IPR016047">
    <property type="entry name" value="M23ase_b-sheet_dom"/>
</dbReference>
<organism evidence="9 10">
    <name type="scientific">Candidatus Raskinella chloraquaticus</name>
    <dbReference type="NCBI Taxonomy" id="1951219"/>
    <lineage>
        <taxon>Bacteria</taxon>
        <taxon>Pseudomonadati</taxon>
        <taxon>Pseudomonadota</taxon>
        <taxon>Alphaproteobacteria</taxon>
        <taxon>Hyphomicrobiales</taxon>
        <taxon>Phreatobacteraceae</taxon>
        <taxon>Candidatus Raskinella</taxon>
    </lineage>
</organism>
<feature type="domain" description="LysM" evidence="8">
    <location>
        <begin position="275"/>
        <end position="323"/>
    </location>
</feature>